<dbReference type="PANTHER" id="PTHR33048">
    <property type="entry name" value="PTH11-LIKE INTEGRAL MEMBRANE PROTEIN (AFU_ORTHOLOGUE AFUA_5G11245)"/>
    <property type="match status" value="1"/>
</dbReference>
<feature type="transmembrane region" description="Helical" evidence="6">
    <location>
        <begin position="193"/>
        <end position="213"/>
    </location>
</feature>
<dbReference type="PANTHER" id="PTHR33048:SF42">
    <property type="entry name" value="INTEGRAL MEMBRANE PROTEIN"/>
    <property type="match status" value="1"/>
</dbReference>
<dbReference type="Proteomes" id="UP001586593">
    <property type="component" value="Unassembled WGS sequence"/>
</dbReference>
<comment type="subcellular location">
    <subcellularLocation>
        <location evidence="1">Membrane</location>
        <topology evidence="1">Multi-pass membrane protein</topology>
    </subcellularLocation>
</comment>
<dbReference type="InterPro" id="IPR049326">
    <property type="entry name" value="Rhodopsin_dom_fungi"/>
</dbReference>
<feature type="transmembrane region" description="Helical" evidence="6">
    <location>
        <begin position="104"/>
        <end position="126"/>
    </location>
</feature>
<feature type="transmembrane region" description="Helical" evidence="6">
    <location>
        <begin position="62"/>
        <end position="84"/>
    </location>
</feature>
<evidence type="ECO:0000313" key="9">
    <source>
        <dbReference type="Proteomes" id="UP001586593"/>
    </source>
</evidence>
<protein>
    <recommendedName>
        <fullName evidence="7">Rhodopsin domain-containing protein</fullName>
    </recommendedName>
</protein>
<evidence type="ECO:0000256" key="3">
    <source>
        <dbReference type="ARBA" id="ARBA00022989"/>
    </source>
</evidence>
<feature type="transmembrane region" description="Helical" evidence="6">
    <location>
        <begin position="220"/>
        <end position="238"/>
    </location>
</feature>
<evidence type="ECO:0000259" key="7">
    <source>
        <dbReference type="Pfam" id="PF20684"/>
    </source>
</evidence>
<dbReference type="EMBL" id="JAZHXJ010001325">
    <property type="protein sequence ID" value="KAL1845002.1"/>
    <property type="molecule type" value="Genomic_DNA"/>
</dbReference>
<comment type="caution">
    <text evidence="8">The sequence shown here is derived from an EMBL/GenBank/DDBJ whole genome shotgun (WGS) entry which is preliminary data.</text>
</comment>
<keyword evidence="4 6" id="KW-0472">Membrane</keyword>
<evidence type="ECO:0000256" key="4">
    <source>
        <dbReference type="ARBA" id="ARBA00023136"/>
    </source>
</evidence>
<gene>
    <name evidence="8" type="ORF">VTK73DRAFT_1353</name>
</gene>
<keyword evidence="9" id="KW-1185">Reference proteome</keyword>
<comment type="similarity">
    <text evidence="5">Belongs to the SAT4 family.</text>
</comment>
<sequence length="315" mass="34007">MSSPPSVMLLRPRSDPSPPGRVFSLGPQLNLTIWVLAALATVFLALRVYCKLWRGRRLWWDDHFLVASWVALVFATSVISAGVADGLGRHNADIDRAKFERVVLFSYASGFGACVATLWSKTSFALTLLRISGGWTRAVVVAILVATTVVVGGNGALQWLQCWPVAKLWKPAVEGRCLPSAVVRDYNTSVSGFSGAMDIVLALLPWSIIWGLTMNKKEKMGALFAMSMGVFAGITSLLKITSLDSIGNGDIATGVNLMIFGIAEAAITIVAASVPILRALLRDHPSPPPGAFVRIRERRWPAASRANAAKQEEHL</sequence>
<evidence type="ECO:0000256" key="2">
    <source>
        <dbReference type="ARBA" id="ARBA00022692"/>
    </source>
</evidence>
<dbReference type="Pfam" id="PF20684">
    <property type="entry name" value="Fung_rhodopsin"/>
    <property type="match status" value="1"/>
</dbReference>
<feature type="transmembrane region" description="Helical" evidence="6">
    <location>
        <begin position="258"/>
        <end position="281"/>
    </location>
</feature>
<evidence type="ECO:0000313" key="8">
    <source>
        <dbReference type="EMBL" id="KAL1845002.1"/>
    </source>
</evidence>
<keyword evidence="3 6" id="KW-1133">Transmembrane helix</keyword>
<feature type="transmembrane region" description="Helical" evidence="6">
    <location>
        <begin position="31"/>
        <end position="50"/>
    </location>
</feature>
<accession>A0ABR3VTR2</accession>
<evidence type="ECO:0000256" key="1">
    <source>
        <dbReference type="ARBA" id="ARBA00004141"/>
    </source>
</evidence>
<name>A0ABR3VTR2_9PEZI</name>
<evidence type="ECO:0000256" key="6">
    <source>
        <dbReference type="SAM" id="Phobius"/>
    </source>
</evidence>
<proteinExistence type="inferred from homology"/>
<organism evidence="8 9">
    <name type="scientific">Phialemonium thermophilum</name>
    <dbReference type="NCBI Taxonomy" id="223376"/>
    <lineage>
        <taxon>Eukaryota</taxon>
        <taxon>Fungi</taxon>
        <taxon>Dikarya</taxon>
        <taxon>Ascomycota</taxon>
        <taxon>Pezizomycotina</taxon>
        <taxon>Sordariomycetes</taxon>
        <taxon>Sordariomycetidae</taxon>
        <taxon>Cephalothecales</taxon>
        <taxon>Cephalothecaceae</taxon>
        <taxon>Phialemonium</taxon>
    </lineage>
</organism>
<dbReference type="InterPro" id="IPR052337">
    <property type="entry name" value="SAT4-like"/>
</dbReference>
<feature type="transmembrane region" description="Helical" evidence="6">
    <location>
        <begin position="138"/>
        <end position="160"/>
    </location>
</feature>
<reference evidence="8 9" key="1">
    <citation type="journal article" date="2024" name="Commun. Biol.">
        <title>Comparative genomic analysis of thermophilic fungi reveals convergent evolutionary adaptations and gene losses.</title>
        <authorList>
            <person name="Steindorff A.S."/>
            <person name="Aguilar-Pontes M.V."/>
            <person name="Robinson A.J."/>
            <person name="Andreopoulos B."/>
            <person name="LaButti K."/>
            <person name="Kuo A."/>
            <person name="Mondo S."/>
            <person name="Riley R."/>
            <person name="Otillar R."/>
            <person name="Haridas S."/>
            <person name="Lipzen A."/>
            <person name="Grimwood J."/>
            <person name="Schmutz J."/>
            <person name="Clum A."/>
            <person name="Reid I.D."/>
            <person name="Moisan M.C."/>
            <person name="Butler G."/>
            <person name="Nguyen T.T.M."/>
            <person name="Dewar K."/>
            <person name="Conant G."/>
            <person name="Drula E."/>
            <person name="Henrissat B."/>
            <person name="Hansel C."/>
            <person name="Singer S."/>
            <person name="Hutchinson M.I."/>
            <person name="de Vries R.P."/>
            <person name="Natvig D.O."/>
            <person name="Powell A.J."/>
            <person name="Tsang A."/>
            <person name="Grigoriev I.V."/>
        </authorList>
    </citation>
    <scope>NUCLEOTIDE SEQUENCE [LARGE SCALE GENOMIC DNA]</scope>
    <source>
        <strain evidence="8 9">ATCC 24622</strain>
    </source>
</reference>
<evidence type="ECO:0000256" key="5">
    <source>
        <dbReference type="ARBA" id="ARBA00038359"/>
    </source>
</evidence>
<keyword evidence="2 6" id="KW-0812">Transmembrane</keyword>
<feature type="domain" description="Rhodopsin" evidence="7">
    <location>
        <begin position="46"/>
        <end position="282"/>
    </location>
</feature>